<evidence type="ECO:0000313" key="8">
    <source>
        <dbReference type="EMBL" id="OQP62262.1"/>
    </source>
</evidence>
<feature type="domain" description="RagB/SusD" evidence="6">
    <location>
        <begin position="266"/>
        <end position="598"/>
    </location>
</feature>
<evidence type="ECO:0000256" key="4">
    <source>
        <dbReference type="ARBA" id="ARBA00023136"/>
    </source>
</evidence>
<keyword evidence="3" id="KW-0732">Signal</keyword>
<comment type="caution">
    <text evidence="8">The sequence shown here is derived from an EMBL/GenBank/DDBJ whole genome shotgun (WGS) entry which is preliminary data.</text>
</comment>
<accession>A0A1V9FV76</accession>
<evidence type="ECO:0008006" key="10">
    <source>
        <dbReference type="Google" id="ProtNLM"/>
    </source>
</evidence>
<evidence type="ECO:0000256" key="3">
    <source>
        <dbReference type="ARBA" id="ARBA00022729"/>
    </source>
</evidence>
<dbReference type="InterPro" id="IPR012944">
    <property type="entry name" value="SusD_RagB_dom"/>
</dbReference>
<dbReference type="STRING" id="550983.A4R26_18500"/>
<dbReference type="PROSITE" id="PS51257">
    <property type="entry name" value="PROKAR_LIPOPROTEIN"/>
    <property type="match status" value="1"/>
</dbReference>
<reference evidence="9" key="1">
    <citation type="submission" date="2016-04" db="EMBL/GenBank/DDBJ databases">
        <authorList>
            <person name="Chen L."/>
            <person name="Zhuang W."/>
            <person name="Wang G."/>
        </authorList>
    </citation>
    <scope>NUCLEOTIDE SEQUENCE [LARGE SCALE GENOMIC DNA]</scope>
    <source>
        <strain evidence="9">208</strain>
    </source>
</reference>
<evidence type="ECO:0000256" key="5">
    <source>
        <dbReference type="ARBA" id="ARBA00023237"/>
    </source>
</evidence>
<evidence type="ECO:0000313" key="9">
    <source>
        <dbReference type="Proteomes" id="UP000192276"/>
    </source>
</evidence>
<dbReference type="Pfam" id="PF07980">
    <property type="entry name" value="SusD_RagB"/>
    <property type="match status" value="1"/>
</dbReference>
<sequence>MKNIAIYFLLTALLLGSCKKYLTEEAEDQFTASTLFETPEGLEKMVIALYPYERSLVSKGTANGILSAFIWNERTTDLCVFTTGDDANLSRFTSPGPSSSIRGLVYSPYWTHRYYIIGRANEIIHYGAQFGNAAKETVAEASFWRAYSYYGLWSRFSRLFLSTEPVTRENMNDLAYTPADSASVFKQMYADAERAIEGLPLTRSANEEGRVTKAAARHQLALIAAWAKDWATVAAQVELIDAEKTVRLEATPEAVFNRSDLFNTSETLFALRFSKERGGGSGHRIGAQFINIISELDYTSKLVNGVLVKYNPENLGRQWGLVYPNSYLMSRYKTGDKRITAYYKRDYTYQNPNRLITVPVAQQRTDAATGKQYYSTTNHTGAPVTVKIGDVLYGRDVAAATGTKIDRRNLLPSSIKMYDAWSKPLDADGANSSFKDILIYRLAESYLLAAEACFNLGQPDKALAFYNKTYARAGNAPETNLITFDMIMDEQARELAFEGRRWDFLKRNGIWYTQVRKYSGDFTKFPAAAVGYNATTYGVTDGRDAAFGPNPDYYADFNGSDNDILVRYNVKPFHVNWPIPQDQIDAMGAQNFPQTQGY</sequence>
<dbReference type="EMBL" id="LWBP01000123">
    <property type="protein sequence ID" value="OQP62262.1"/>
    <property type="molecule type" value="Genomic_DNA"/>
</dbReference>
<comment type="similarity">
    <text evidence="2">Belongs to the SusD family.</text>
</comment>
<keyword evidence="5" id="KW-0998">Cell outer membrane</keyword>
<dbReference type="GO" id="GO:0009279">
    <property type="term" value="C:cell outer membrane"/>
    <property type="evidence" value="ECO:0007669"/>
    <property type="project" value="UniProtKB-SubCell"/>
</dbReference>
<organism evidence="8 9">
    <name type="scientific">Niastella populi</name>
    <dbReference type="NCBI Taxonomy" id="550983"/>
    <lineage>
        <taxon>Bacteria</taxon>
        <taxon>Pseudomonadati</taxon>
        <taxon>Bacteroidota</taxon>
        <taxon>Chitinophagia</taxon>
        <taxon>Chitinophagales</taxon>
        <taxon>Chitinophagaceae</taxon>
        <taxon>Niastella</taxon>
    </lineage>
</organism>
<dbReference type="AlphaFoldDB" id="A0A1V9FV76"/>
<keyword evidence="4" id="KW-0472">Membrane</keyword>
<feature type="domain" description="SusD-like N-terminal" evidence="7">
    <location>
        <begin position="105"/>
        <end position="221"/>
    </location>
</feature>
<comment type="subcellular location">
    <subcellularLocation>
        <location evidence="1">Cell outer membrane</location>
    </subcellularLocation>
</comment>
<protein>
    <recommendedName>
        <fullName evidence="10">Carbohydrate-binding protein SusD</fullName>
    </recommendedName>
</protein>
<dbReference type="Gene3D" id="1.25.40.390">
    <property type="match status" value="1"/>
</dbReference>
<evidence type="ECO:0000259" key="6">
    <source>
        <dbReference type="Pfam" id="PF07980"/>
    </source>
</evidence>
<dbReference type="SUPFAM" id="SSF48452">
    <property type="entry name" value="TPR-like"/>
    <property type="match status" value="1"/>
</dbReference>
<gene>
    <name evidence="8" type="ORF">A4R26_18500</name>
</gene>
<dbReference type="Proteomes" id="UP000192276">
    <property type="component" value="Unassembled WGS sequence"/>
</dbReference>
<evidence type="ECO:0000256" key="1">
    <source>
        <dbReference type="ARBA" id="ARBA00004442"/>
    </source>
</evidence>
<evidence type="ECO:0000259" key="7">
    <source>
        <dbReference type="Pfam" id="PF14322"/>
    </source>
</evidence>
<dbReference type="OrthoDB" id="5694214at2"/>
<evidence type="ECO:0000256" key="2">
    <source>
        <dbReference type="ARBA" id="ARBA00006275"/>
    </source>
</evidence>
<dbReference type="InterPro" id="IPR011990">
    <property type="entry name" value="TPR-like_helical_dom_sf"/>
</dbReference>
<dbReference type="Pfam" id="PF14322">
    <property type="entry name" value="SusD-like_3"/>
    <property type="match status" value="1"/>
</dbReference>
<dbReference type="InterPro" id="IPR033985">
    <property type="entry name" value="SusD-like_N"/>
</dbReference>
<name>A0A1V9FV76_9BACT</name>
<keyword evidence="9" id="KW-1185">Reference proteome</keyword>
<proteinExistence type="inferred from homology"/>
<dbReference type="RefSeq" id="WP_081164053.1">
    <property type="nucleotide sequence ID" value="NZ_LWBP01000123.1"/>
</dbReference>